<feature type="domain" description="Riboflavin kinase" evidence="15">
    <location>
        <begin position="210"/>
        <end position="350"/>
    </location>
</feature>
<protein>
    <recommendedName>
        <fullName evidence="14">Riboflavin biosynthesis protein</fullName>
    </recommendedName>
    <domain>
        <recommendedName>
            <fullName evidence="14">Riboflavin kinase</fullName>
            <ecNumber evidence="14">2.7.1.26</ecNumber>
        </recommendedName>
        <alternativeName>
            <fullName evidence="14">Flavokinase</fullName>
        </alternativeName>
    </domain>
    <domain>
        <recommendedName>
            <fullName evidence="14">FMN adenylyltransferase</fullName>
            <ecNumber evidence="14">2.7.7.2</ecNumber>
        </recommendedName>
        <alternativeName>
            <fullName evidence="14">FAD pyrophosphorylase</fullName>
        </alternativeName>
        <alternativeName>
            <fullName evidence="14">FAD synthase</fullName>
        </alternativeName>
    </domain>
</protein>
<dbReference type="UniPathway" id="UPA00277">
    <property type="reaction ID" value="UER00407"/>
</dbReference>
<dbReference type="GO" id="GO:0009398">
    <property type="term" value="P:FMN biosynthetic process"/>
    <property type="evidence" value="ECO:0007669"/>
    <property type="project" value="UniProtKB-UniRule"/>
</dbReference>
<keyword evidence="9 14" id="KW-0274">FAD</keyword>
<gene>
    <name evidence="16" type="ORF">BF93_18760</name>
</gene>
<dbReference type="PATRIC" id="fig|396014.3.peg.2087"/>
<sequence>MTRAPLWHSLEEVPADLGATAVTIGNFDGVHLGHRAVLARLRAAAEQRGLRPVALTFWPHPRHVMGDPARTPLITAHEDRDRLLLGTGIAGVLDLAFTGEFAQHSADDFVRIFLVEGLGMRCVVMGADSRFGRANEGDLTTMRELAERYGFDVVLVEDQGHEELTGTSPEQVGPDGIAEIGGAQVRRDRVSSSEIRTALLDGDVGTAASMLGRFHTVADVVHHGFKRGRELGFPTANLGPVPRGLVPADGVYTGLLSVIEQAPEHRGTPPLSRAAATISIGTNPTFPSEDGIAPRMVEAYVHGDHDLDLYGDLVVLEFVARQRPTVTFETVEALVEQMERDKDVTRRTLASLPGLDGPRP</sequence>
<dbReference type="PANTHER" id="PTHR22749:SF6">
    <property type="entry name" value="RIBOFLAVIN KINASE"/>
    <property type="match status" value="1"/>
</dbReference>
<dbReference type="Gene3D" id="3.40.50.620">
    <property type="entry name" value="HUPs"/>
    <property type="match status" value="1"/>
</dbReference>
<organism evidence="16 17">
    <name type="scientific">Brachybacterium phenoliresistens</name>
    <dbReference type="NCBI Taxonomy" id="396014"/>
    <lineage>
        <taxon>Bacteria</taxon>
        <taxon>Bacillati</taxon>
        <taxon>Actinomycetota</taxon>
        <taxon>Actinomycetes</taxon>
        <taxon>Micrococcales</taxon>
        <taxon>Dermabacteraceae</taxon>
        <taxon>Brachybacterium</taxon>
    </lineage>
</organism>
<dbReference type="Proteomes" id="UP000023067">
    <property type="component" value="Unassembled WGS sequence"/>
</dbReference>
<dbReference type="PANTHER" id="PTHR22749">
    <property type="entry name" value="RIBOFLAVIN KINASE/FMN ADENYLYLTRANSFERASE"/>
    <property type="match status" value="1"/>
</dbReference>
<dbReference type="InterPro" id="IPR015865">
    <property type="entry name" value="Riboflavin_kinase_bac/euk"/>
</dbReference>
<dbReference type="STRING" id="396014.BF93_18760"/>
<evidence type="ECO:0000256" key="8">
    <source>
        <dbReference type="ARBA" id="ARBA00022777"/>
    </source>
</evidence>
<dbReference type="InterPro" id="IPR014729">
    <property type="entry name" value="Rossmann-like_a/b/a_fold"/>
</dbReference>
<keyword evidence="5 14" id="KW-0808">Transferase</keyword>
<evidence type="ECO:0000256" key="3">
    <source>
        <dbReference type="ARBA" id="ARBA00022630"/>
    </source>
</evidence>
<dbReference type="GO" id="GO:0003919">
    <property type="term" value="F:FMN adenylyltransferase activity"/>
    <property type="evidence" value="ECO:0007669"/>
    <property type="project" value="UniProtKB-UniRule"/>
</dbReference>
<reference evidence="16 17" key="1">
    <citation type="submission" date="2014-02" db="EMBL/GenBank/DDBJ databases">
        <title>Genome sequence of Brachybacterium phenoliresistens strain W13A50.</title>
        <authorList>
            <person name="Wang X."/>
        </authorList>
    </citation>
    <scope>NUCLEOTIDE SEQUENCE [LARGE SCALE GENOMIC DNA]</scope>
    <source>
        <strain evidence="16 17">W13A50</strain>
    </source>
</reference>
<evidence type="ECO:0000256" key="13">
    <source>
        <dbReference type="ARBA" id="ARBA00049494"/>
    </source>
</evidence>
<evidence type="ECO:0000256" key="5">
    <source>
        <dbReference type="ARBA" id="ARBA00022679"/>
    </source>
</evidence>
<dbReference type="UniPathway" id="UPA00276">
    <property type="reaction ID" value="UER00406"/>
</dbReference>
<dbReference type="RefSeq" id="WP_038372465.1">
    <property type="nucleotide sequence ID" value="NZ_KK069994.1"/>
</dbReference>
<evidence type="ECO:0000256" key="6">
    <source>
        <dbReference type="ARBA" id="ARBA00022695"/>
    </source>
</evidence>
<dbReference type="AlphaFoldDB" id="Z9JS55"/>
<evidence type="ECO:0000256" key="14">
    <source>
        <dbReference type="PIRNR" id="PIRNR004491"/>
    </source>
</evidence>
<dbReference type="PIRSF" id="PIRSF004491">
    <property type="entry name" value="FAD_Synth"/>
    <property type="match status" value="1"/>
</dbReference>
<dbReference type="InterPro" id="IPR023468">
    <property type="entry name" value="Riboflavin_kinase"/>
</dbReference>
<evidence type="ECO:0000256" key="2">
    <source>
        <dbReference type="ARBA" id="ARBA00005201"/>
    </source>
</evidence>
<dbReference type="InterPro" id="IPR002606">
    <property type="entry name" value="Riboflavin_kinase_bac"/>
</dbReference>
<accession>Z9JS55</accession>
<evidence type="ECO:0000256" key="7">
    <source>
        <dbReference type="ARBA" id="ARBA00022741"/>
    </source>
</evidence>
<dbReference type="GO" id="GO:0006747">
    <property type="term" value="P:FAD biosynthetic process"/>
    <property type="evidence" value="ECO:0007669"/>
    <property type="project" value="UniProtKB-UniRule"/>
</dbReference>
<keyword evidence="6 14" id="KW-0548">Nucleotidyltransferase</keyword>
<dbReference type="SUPFAM" id="SSF52374">
    <property type="entry name" value="Nucleotidylyl transferase"/>
    <property type="match status" value="1"/>
</dbReference>
<evidence type="ECO:0000313" key="16">
    <source>
        <dbReference type="EMBL" id="EWS81210.1"/>
    </source>
</evidence>
<dbReference type="EC" id="2.7.1.26" evidence="14"/>
<dbReference type="Pfam" id="PF06574">
    <property type="entry name" value="FAD_syn"/>
    <property type="match status" value="1"/>
</dbReference>
<dbReference type="SUPFAM" id="SSF82114">
    <property type="entry name" value="Riboflavin kinase-like"/>
    <property type="match status" value="1"/>
</dbReference>
<evidence type="ECO:0000256" key="1">
    <source>
        <dbReference type="ARBA" id="ARBA00004726"/>
    </source>
</evidence>
<dbReference type="SMART" id="SM00904">
    <property type="entry name" value="Flavokinase"/>
    <property type="match status" value="1"/>
</dbReference>
<evidence type="ECO:0000259" key="15">
    <source>
        <dbReference type="SMART" id="SM00904"/>
    </source>
</evidence>
<comment type="caution">
    <text evidence="16">The sequence shown here is derived from an EMBL/GenBank/DDBJ whole genome shotgun (WGS) entry which is preliminary data.</text>
</comment>
<evidence type="ECO:0000313" key="17">
    <source>
        <dbReference type="Proteomes" id="UP000023067"/>
    </source>
</evidence>
<dbReference type="Pfam" id="PF01687">
    <property type="entry name" value="Flavokinase"/>
    <property type="match status" value="1"/>
</dbReference>
<keyword evidence="7 14" id="KW-0547">Nucleotide-binding</keyword>
<dbReference type="CDD" id="cd02064">
    <property type="entry name" value="FAD_synthetase_N"/>
    <property type="match status" value="1"/>
</dbReference>
<dbReference type="InterPro" id="IPR023465">
    <property type="entry name" value="Riboflavin_kinase_dom_sf"/>
</dbReference>
<evidence type="ECO:0000256" key="9">
    <source>
        <dbReference type="ARBA" id="ARBA00022827"/>
    </source>
</evidence>
<dbReference type="Gene3D" id="2.40.30.30">
    <property type="entry name" value="Riboflavin kinase-like"/>
    <property type="match status" value="1"/>
</dbReference>
<evidence type="ECO:0000256" key="12">
    <source>
        <dbReference type="ARBA" id="ARBA00047880"/>
    </source>
</evidence>
<comment type="similarity">
    <text evidence="14">Belongs to the ribF family.</text>
</comment>
<keyword evidence="3 14" id="KW-0285">Flavoprotein</keyword>
<evidence type="ECO:0000256" key="10">
    <source>
        <dbReference type="ARBA" id="ARBA00022840"/>
    </source>
</evidence>
<dbReference type="GO" id="GO:0005524">
    <property type="term" value="F:ATP binding"/>
    <property type="evidence" value="ECO:0007669"/>
    <property type="project" value="UniProtKB-UniRule"/>
</dbReference>
<dbReference type="EMBL" id="JDYK01000009">
    <property type="protein sequence ID" value="EWS81210.1"/>
    <property type="molecule type" value="Genomic_DNA"/>
</dbReference>
<comment type="catalytic activity">
    <reaction evidence="12 14">
        <text>riboflavin + ATP = FMN + ADP + H(+)</text>
        <dbReference type="Rhea" id="RHEA:14357"/>
        <dbReference type="ChEBI" id="CHEBI:15378"/>
        <dbReference type="ChEBI" id="CHEBI:30616"/>
        <dbReference type="ChEBI" id="CHEBI:57986"/>
        <dbReference type="ChEBI" id="CHEBI:58210"/>
        <dbReference type="ChEBI" id="CHEBI:456216"/>
        <dbReference type="EC" id="2.7.1.26"/>
    </reaction>
</comment>
<dbReference type="EC" id="2.7.7.2" evidence="14"/>
<dbReference type="OrthoDB" id="9803667at2"/>
<dbReference type="eggNOG" id="COG0196">
    <property type="taxonomic scope" value="Bacteria"/>
</dbReference>
<keyword evidence="8 14" id="KW-0418">Kinase</keyword>
<comment type="catalytic activity">
    <reaction evidence="13 14">
        <text>FMN + ATP + H(+) = FAD + diphosphate</text>
        <dbReference type="Rhea" id="RHEA:17237"/>
        <dbReference type="ChEBI" id="CHEBI:15378"/>
        <dbReference type="ChEBI" id="CHEBI:30616"/>
        <dbReference type="ChEBI" id="CHEBI:33019"/>
        <dbReference type="ChEBI" id="CHEBI:57692"/>
        <dbReference type="ChEBI" id="CHEBI:58210"/>
        <dbReference type="EC" id="2.7.7.2"/>
    </reaction>
</comment>
<keyword evidence="11" id="KW-0511">Multifunctional enzyme</keyword>
<dbReference type="GO" id="GO:0009231">
    <property type="term" value="P:riboflavin biosynthetic process"/>
    <property type="evidence" value="ECO:0007669"/>
    <property type="project" value="InterPro"/>
</dbReference>
<comment type="pathway">
    <text evidence="2 14">Cofactor biosynthesis; FMN biosynthesis; FMN from riboflavin (ATP route): step 1/1.</text>
</comment>
<dbReference type="GO" id="GO:0008531">
    <property type="term" value="F:riboflavin kinase activity"/>
    <property type="evidence" value="ECO:0007669"/>
    <property type="project" value="UniProtKB-UniRule"/>
</dbReference>
<keyword evidence="10 14" id="KW-0067">ATP-binding</keyword>
<proteinExistence type="inferred from homology"/>
<comment type="pathway">
    <text evidence="1 14">Cofactor biosynthesis; FAD biosynthesis; FAD from FMN: step 1/1.</text>
</comment>
<evidence type="ECO:0000256" key="4">
    <source>
        <dbReference type="ARBA" id="ARBA00022643"/>
    </source>
</evidence>
<keyword evidence="4 14" id="KW-0288">FMN</keyword>
<name>Z9JS55_9MICO</name>
<keyword evidence="17" id="KW-1185">Reference proteome</keyword>
<evidence type="ECO:0000256" key="11">
    <source>
        <dbReference type="ARBA" id="ARBA00023268"/>
    </source>
</evidence>
<dbReference type="InterPro" id="IPR015864">
    <property type="entry name" value="FAD_synthase"/>
</dbReference>
<dbReference type="HOGENOM" id="CLU_048437_0_0_11"/>